<proteinExistence type="predicted"/>
<sequence>MSSLWRSHLQCQLADHGAAGSTGVPSNGQLESLLQEIEDLESNGDVLKQLADNWKSISGKTSKIRSILEADPKYIEAQKLLNQKERNECKGIFDEKSVSLISEIYEKVKIPINKDIKKFKQDLAAYMVKLDEAKKYIKNYSENSNRPSLRIGDDPLKKHVEVVKSNKIEEMKNDLKKIEHQNFSINETSTKNIEEKILKPVSRCVSSVK</sequence>
<evidence type="ECO:0000313" key="1">
    <source>
        <dbReference type="EMBL" id="KAJ8668788.1"/>
    </source>
</evidence>
<comment type="caution">
    <text evidence="1">The sequence shown here is derived from an EMBL/GenBank/DDBJ whole genome shotgun (WGS) entry which is preliminary data.</text>
</comment>
<evidence type="ECO:0000313" key="2">
    <source>
        <dbReference type="Proteomes" id="UP001239111"/>
    </source>
</evidence>
<protein>
    <submittedName>
        <fullName evidence="1">Uncharacterized protein</fullName>
    </submittedName>
</protein>
<dbReference type="EMBL" id="CM056743">
    <property type="protein sequence ID" value="KAJ8668788.1"/>
    <property type="molecule type" value="Genomic_DNA"/>
</dbReference>
<organism evidence="1 2">
    <name type="scientific">Eretmocerus hayati</name>
    <dbReference type="NCBI Taxonomy" id="131215"/>
    <lineage>
        <taxon>Eukaryota</taxon>
        <taxon>Metazoa</taxon>
        <taxon>Ecdysozoa</taxon>
        <taxon>Arthropoda</taxon>
        <taxon>Hexapoda</taxon>
        <taxon>Insecta</taxon>
        <taxon>Pterygota</taxon>
        <taxon>Neoptera</taxon>
        <taxon>Endopterygota</taxon>
        <taxon>Hymenoptera</taxon>
        <taxon>Apocrita</taxon>
        <taxon>Proctotrupomorpha</taxon>
        <taxon>Chalcidoidea</taxon>
        <taxon>Aphelinidae</taxon>
        <taxon>Aphelininae</taxon>
        <taxon>Eretmocerus</taxon>
    </lineage>
</organism>
<reference evidence="1" key="1">
    <citation type="submission" date="2023-04" db="EMBL/GenBank/DDBJ databases">
        <title>A chromosome-level genome assembly of the parasitoid wasp Eretmocerus hayati.</title>
        <authorList>
            <person name="Zhong Y."/>
            <person name="Liu S."/>
            <person name="Liu Y."/>
        </authorList>
    </citation>
    <scope>NUCLEOTIDE SEQUENCE</scope>
    <source>
        <strain evidence="1">ZJU_SS_LIU_2023</strain>
    </source>
</reference>
<keyword evidence="2" id="KW-1185">Reference proteome</keyword>
<accession>A0ACC2NCV2</accession>
<name>A0ACC2NCV2_9HYME</name>
<dbReference type="Proteomes" id="UP001239111">
    <property type="component" value="Chromosome 3"/>
</dbReference>
<gene>
    <name evidence="1" type="ORF">QAD02_000047</name>
</gene>